<dbReference type="GeneID" id="28900454"/>
<evidence type="ECO:0000256" key="1">
    <source>
        <dbReference type="SAM" id="Phobius"/>
    </source>
</evidence>
<dbReference type="InParanoid" id="A0A165FV02"/>
<dbReference type="Proteomes" id="UP000076632">
    <property type="component" value="Unassembled WGS sequence"/>
</dbReference>
<feature type="transmembrane region" description="Helical" evidence="1">
    <location>
        <begin position="217"/>
        <end position="241"/>
    </location>
</feature>
<dbReference type="PANTHER" id="PTHR42024:SF1">
    <property type="entry name" value="AMINO ACID PERMEASE_ SLC12A DOMAIN-CONTAINING PROTEIN"/>
    <property type="match status" value="1"/>
</dbReference>
<accession>A0A165FV02</accession>
<proteinExistence type="predicted"/>
<feature type="transmembrane region" description="Helical" evidence="1">
    <location>
        <begin position="247"/>
        <end position="266"/>
    </location>
</feature>
<gene>
    <name evidence="2" type="ORF">L228DRAFT_269791</name>
</gene>
<dbReference type="RefSeq" id="XP_018186967.1">
    <property type="nucleotide sequence ID" value="XM_018335317.1"/>
</dbReference>
<dbReference type="AlphaFoldDB" id="A0A165FV02"/>
<dbReference type="PANTHER" id="PTHR42024">
    <property type="entry name" value="AMINO ACID PERMEASE_ SLC12A DOMAIN-CONTAINING PROTEIN"/>
    <property type="match status" value="1"/>
</dbReference>
<keyword evidence="1" id="KW-0472">Membrane</keyword>
<keyword evidence="1" id="KW-0812">Transmembrane</keyword>
<dbReference type="OMA" id="LYFGMWY"/>
<organism evidence="2 3">
    <name type="scientific">Xylona heveae (strain CBS 132557 / TC161)</name>
    <dbReference type="NCBI Taxonomy" id="1328760"/>
    <lineage>
        <taxon>Eukaryota</taxon>
        <taxon>Fungi</taxon>
        <taxon>Dikarya</taxon>
        <taxon>Ascomycota</taxon>
        <taxon>Pezizomycotina</taxon>
        <taxon>Xylonomycetes</taxon>
        <taxon>Xylonales</taxon>
        <taxon>Xylonaceae</taxon>
        <taxon>Xylona</taxon>
    </lineage>
</organism>
<dbReference type="EMBL" id="KV407461">
    <property type="protein sequence ID" value="KZF21412.1"/>
    <property type="molecule type" value="Genomic_DNA"/>
</dbReference>
<feature type="transmembrane region" description="Helical" evidence="1">
    <location>
        <begin position="107"/>
        <end position="127"/>
    </location>
</feature>
<feature type="transmembrane region" description="Helical" evidence="1">
    <location>
        <begin position="62"/>
        <end position="86"/>
    </location>
</feature>
<keyword evidence="3" id="KW-1185">Reference proteome</keyword>
<evidence type="ECO:0000313" key="2">
    <source>
        <dbReference type="EMBL" id="KZF21412.1"/>
    </source>
</evidence>
<reference evidence="2 3" key="1">
    <citation type="journal article" date="2016" name="Fungal Biol.">
        <title>The genome of Xylona heveae provides a window into fungal endophytism.</title>
        <authorList>
            <person name="Gazis R."/>
            <person name="Kuo A."/>
            <person name="Riley R."/>
            <person name="LaButti K."/>
            <person name="Lipzen A."/>
            <person name="Lin J."/>
            <person name="Amirebrahimi M."/>
            <person name="Hesse C.N."/>
            <person name="Spatafora J.W."/>
            <person name="Henrissat B."/>
            <person name="Hainaut M."/>
            <person name="Grigoriev I.V."/>
            <person name="Hibbett D.S."/>
        </authorList>
    </citation>
    <scope>NUCLEOTIDE SEQUENCE [LARGE SCALE GENOMIC DNA]</scope>
    <source>
        <strain evidence="2 3">TC161</strain>
    </source>
</reference>
<name>A0A165FV02_XYLHT</name>
<feature type="transmembrane region" description="Helical" evidence="1">
    <location>
        <begin position="32"/>
        <end position="56"/>
    </location>
</feature>
<feature type="transmembrane region" description="Helical" evidence="1">
    <location>
        <begin position="133"/>
        <end position="158"/>
    </location>
</feature>
<evidence type="ECO:0000313" key="3">
    <source>
        <dbReference type="Proteomes" id="UP000076632"/>
    </source>
</evidence>
<sequence length="291" mass="32837">MEHPLSVSSAGTQDVGLPELPYSLRTRKRNIFMFWSVALLSSCLVPLVLFYALYFDTDLEEWIIFTLTTCLVGVLDVAPTLIIRAYKLVRKDPFSRPLGANRWSLDFFMYNFTLGFFFVIAALIAGTAPHNPIIRLVAMPASVFLYYHGIQMTLFNLLHLGHVKAPFRISSVPRGQRIPPPVYTLIEDVVGTDGAGGHPYREALRLRFDASPIFRRMLVNLGFFWSIPSLIIAAALTAIIWTVPRPVGYGLGWGVPFTFAAIWSIITTRWVQRILKEEKETWGKENAVQTG</sequence>
<keyword evidence="1" id="KW-1133">Transmembrane helix</keyword>
<dbReference type="STRING" id="1328760.A0A165FV02"/>
<protein>
    <submittedName>
        <fullName evidence="2">Uncharacterized protein</fullName>
    </submittedName>
</protein>
<dbReference type="OrthoDB" id="4838853at2759"/>